<evidence type="ECO:0000256" key="5">
    <source>
        <dbReference type="ARBA" id="ARBA00022692"/>
    </source>
</evidence>
<keyword evidence="3" id="KW-0813">Transport</keyword>
<feature type="transmembrane region" description="Helical" evidence="8">
    <location>
        <begin position="128"/>
        <end position="152"/>
    </location>
</feature>
<dbReference type="OrthoDB" id="3177005at2"/>
<name>B8D0X6_HALOH</name>
<evidence type="ECO:0000313" key="10">
    <source>
        <dbReference type="Proteomes" id="UP000000719"/>
    </source>
</evidence>
<evidence type="ECO:0000256" key="8">
    <source>
        <dbReference type="SAM" id="Phobius"/>
    </source>
</evidence>
<dbReference type="GO" id="GO:1903785">
    <property type="term" value="P:L-valine transmembrane transport"/>
    <property type="evidence" value="ECO:0007669"/>
    <property type="project" value="TreeGrafter"/>
</dbReference>
<proteinExistence type="inferred from homology"/>
<dbReference type="EMBL" id="CP001098">
    <property type="protein sequence ID" value="ACL68945.1"/>
    <property type="molecule type" value="Genomic_DNA"/>
</dbReference>
<evidence type="ECO:0000256" key="2">
    <source>
        <dbReference type="ARBA" id="ARBA00010735"/>
    </source>
</evidence>
<reference evidence="9 10" key="1">
    <citation type="journal article" date="2009" name="PLoS ONE">
        <title>Genome analysis of the anaerobic thermohalophilic bacterium Halothermothrix orenii.</title>
        <authorList>
            <person name="Mavromatis K."/>
            <person name="Ivanova N."/>
            <person name="Anderson I."/>
            <person name="Lykidis A."/>
            <person name="Hooper S.D."/>
            <person name="Sun H."/>
            <person name="Kunin V."/>
            <person name="Lapidus A."/>
            <person name="Hugenholtz P."/>
            <person name="Patel B."/>
            <person name="Kyrpides N.C."/>
        </authorList>
    </citation>
    <scope>NUCLEOTIDE SEQUENCE [LARGE SCALE GENOMIC DNA]</scope>
    <source>
        <strain evidence="10">H 168 / OCM 544 / DSM 9562</strain>
    </source>
</reference>
<evidence type="ECO:0000256" key="1">
    <source>
        <dbReference type="ARBA" id="ARBA00004651"/>
    </source>
</evidence>
<comment type="similarity">
    <text evidence="2">Belongs to the AzlC family.</text>
</comment>
<keyword evidence="10" id="KW-1185">Reference proteome</keyword>
<keyword evidence="6 8" id="KW-1133">Transmembrane helix</keyword>
<keyword evidence="4" id="KW-1003">Cell membrane</keyword>
<evidence type="ECO:0000256" key="7">
    <source>
        <dbReference type="ARBA" id="ARBA00023136"/>
    </source>
</evidence>
<feature type="transmembrane region" description="Helical" evidence="8">
    <location>
        <begin position="209"/>
        <end position="228"/>
    </location>
</feature>
<organism evidence="9 10">
    <name type="scientific">Halothermothrix orenii (strain H 168 / OCM 544 / DSM 9562)</name>
    <dbReference type="NCBI Taxonomy" id="373903"/>
    <lineage>
        <taxon>Bacteria</taxon>
        <taxon>Bacillati</taxon>
        <taxon>Bacillota</taxon>
        <taxon>Clostridia</taxon>
        <taxon>Halanaerobiales</taxon>
        <taxon>Halothermotrichaceae</taxon>
        <taxon>Halothermothrix</taxon>
    </lineage>
</organism>
<keyword evidence="5 8" id="KW-0812">Transmembrane</keyword>
<feature type="transmembrane region" description="Helical" evidence="8">
    <location>
        <begin position="37"/>
        <end position="63"/>
    </location>
</feature>
<dbReference type="PANTHER" id="PTHR34979">
    <property type="entry name" value="INNER MEMBRANE PROTEIN YGAZ"/>
    <property type="match status" value="1"/>
</dbReference>
<feature type="transmembrane region" description="Helical" evidence="8">
    <location>
        <begin position="184"/>
        <end position="203"/>
    </location>
</feature>
<protein>
    <submittedName>
        <fullName evidence="9">AzlC family protein</fullName>
    </submittedName>
</protein>
<dbReference type="RefSeq" id="WP_012635143.1">
    <property type="nucleotide sequence ID" value="NC_011899.1"/>
</dbReference>
<evidence type="ECO:0000313" key="9">
    <source>
        <dbReference type="EMBL" id="ACL68945.1"/>
    </source>
</evidence>
<sequence length="236" mass="25541">MRSRDDFLSGMKKALPVAFGYIPIAITYGILAENTGIPAYITVLMSVVVFAGASQFVALNLIALGLGSWEIISTTFVVNFRHFLMSASLSQKIIRKISGKLIPIISFGVTDESFSILSMVSTKKLNSYFILGVNTLGYLAWVGGSFAGVYLGRGLPEALQNSMGIALYAMFIGLLIPNIKKSRAALGISLMALVTNSFLYWSPFRVLSTGWKIIITTVVVSATGAFLFPEEVITNE</sequence>
<gene>
    <name evidence="9" type="ordered locus">Hore_01830</name>
</gene>
<evidence type="ECO:0000256" key="3">
    <source>
        <dbReference type="ARBA" id="ARBA00022448"/>
    </source>
</evidence>
<dbReference type="Pfam" id="PF03591">
    <property type="entry name" value="AzlC"/>
    <property type="match status" value="1"/>
</dbReference>
<dbReference type="HOGENOM" id="CLU_065777_3_2_9"/>
<keyword evidence="7 8" id="KW-0472">Membrane</keyword>
<dbReference type="PANTHER" id="PTHR34979:SF1">
    <property type="entry name" value="INNER MEMBRANE PROTEIN YGAZ"/>
    <property type="match status" value="1"/>
</dbReference>
<comment type="subcellular location">
    <subcellularLocation>
        <location evidence="1">Cell membrane</location>
        <topology evidence="1">Multi-pass membrane protein</topology>
    </subcellularLocation>
</comment>
<dbReference type="AlphaFoldDB" id="B8D0X6"/>
<dbReference type="STRING" id="373903.Hore_01830"/>
<dbReference type="InterPro" id="IPR011606">
    <property type="entry name" value="Brnchd-chn_aa_trnsp_permease"/>
</dbReference>
<dbReference type="eggNOG" id="COG1296">
    <property type="taxonomic scope" value="Bacteria"/>
</dbReference>
<dbReference type="Proteomes" id="UP000000719">
    <property type="component" value="Chromosome"/>
</dbReference>
<dbReference type="KEGG" id="hor:Hore_01830"/>
<feature type="transmembrane region" description="Helical" evidence="8">
    <location>
        <begin position="12"/>
        <end position="31"/>
    </location>
</feature>
<evidence type="ECO:0000256" key="4">
    <source>
        <dbReference type="ARBA" id="ARBA00022475"/>
    </source>
</evidence>
<accession>B8D0X6</accession>
<feature type="transmembrane region" description="Helical" evidence="8">
    <location>
        <begin position="158"/>
        <end position="177"/>
    </location>
</feature>
<dbReference type="GO" id="GO:0005886">
    <property type="term" value="C:plasma membrane"/>
    <property type="evidence" value="ECO:0007669"/>
    <property type="project" value="UniProtKB-SubCell"/>
</dbReference>
<evidence type="ECO:0000256" key="6">
    <source>
        <dbReference type="ARBA" id="ARBA00022989"/>
    </source>
</evidence>